<name>A0ACC2RJ37_9FUNG</name>
<keyword evidence="2" id="KW-1185">Reference proteome</keyword>
<evidence type="ECO:0000313" key="2">
    <source>
        <dbReference type="Proteomes" id="UP001165960"/>
    </source>
</evidence>
<evidence type="ECO:0000313" key="1">
    <source>
        <dbReference type="EMBL" id="KAJ9050115.1"/>
    </source>
</evidence>
<organism evidence="1 2">
    <name type="scientific">Entomophthora muscae</name>
    <dbReference type="NCBI Taxonomy" id="34485"/>
    <lineage>
        <taxon>Eukaryota</taxon>
        <taxon>Fungi</taxon>
        <taxon>Fungi incertae sedis</taxon>
        <taxon>Zoopagomycota</taxon>
        <taxon>Entomophthoromycotina</taxon>
        <taxon>Entomophthoromycetes</taxon>
        <taxon>Entomophthorales</taxon>
        <taxon>Entomophthoraceae</taxon>
        <taxon>Entomophthora</taxon>
    </lineage>
</organism>
<dbReference type="Proteomes" id="UP001165960">
    <property type="component" value="Unassembled WGS sequence"/>
</dbReference>
<accession>A0ACC2RJ37</accession>
<sequence>MPPERNRPKKLITHSCQPAAGAPPGYCYLALPVVEEERFRCVTLNLCGQAAAIATRNSSTGEYIEMLQQRAEENISYVPFKDRQRE</sequence>
<protein>
    <submittedName>
        <fullName evidence="1">Uncharacterized protein</fullName>
    </submittedName>
</protein>
<comment type="caution">
    <text evidence="1">The sequence shown here is derived from an EMBL/GenBank/DDBJ whole genome shotgun (WGS) entry which is preliminary data.</text>
</comment>
<gene>
    <name evidence="1" type="ORF">DSO57_1017452</name>
</gene>
<proteinExistence type="predicted"/>
<reference evidence="1" key="1">
    <citation type="submission" date="2022-04" db="EMBL/GenBank/DDBJ databases">
        <title>Genome of the entomopathogenic fungus Entomophthora muscae.</title>
        <authorList>
            <person name="Elya C."/>
            <person name="Lovett B.R."/>
            <person name="Lee E."/>
            <person name="Macias A.M."/>
            <person name="Hajek A.E."/>
            <person name="De Bivort B.L."/>
            <person name="Kasson M.T."/>
            <person name="De Fine Licht H.H."/>
            <person name="Stajich J.E."/>
        </authorList>
    </citation>
    <scope>NUCLEOTIDE SEQUENCE</scope>
    <source>
        <strain evidence="1">Berkeley</strain>
    </source>
</reference>
<dbReference type="EMBL" id="QTSX02007173">
    <property type="protein sequence ID" value="KAJ9050115.1"/>
    <property type="molecule type" value="Genomic_DNA"/>
</dbReference>